<comment type="function">
    <text evidence="2">May be involved in the metabolism of insect hormones and in the breakdown of synthetic insecticides.</text>
</comment>
<keyword evidence="6 11" id="KW-0349">Heme</keyword>
<evidence type="ECO:0000256" key="3">
    <source>
        <dbReference type="ARBA" id="ARBA00004174"/>
    </source>
</evidence>
<evidence type="ECO:0000256" key="5">
    <source>
        <dbReference type="ARBA" id="ARBA00010617"/>
    </source>
</evidence>
<evidence type="ECO:0000256" key="1">
    <source>
        <dbReference type="ARBA" id="ARBA00001971"/>
    </source>
</evidence>
<dbReference type="PRINTS" id="PR00385">
    <property type="entry name" value="P450"/>
</dbReference>
<comment type="similarity">
    <text evidence="5 12">Belongs to the cytochrome P450 family.</text>
</comment>
<evidence type="ECO:0000256" key="12">
    <source>
        <dbReference type="RuleBase" id="RU000461"/>
    </source>
</evidence>
<evidence type="ECO:0000256" key="4">
    <source>
        <dbReference type="ARBA" id="ARBA00004406"/>
    </source>
</evidence>
<keyword evidence="7 11" id="KW-0479">Metal-binding</keyword>
<evidence type="ECO:0000256" key="2">
    <source>
        <dbReference type="ARBA" id="ARBA00003690"/>
    </source>
</evidence>
<feature type="binding site" description="axial binding residue" evidence="11">
    <location>
        <position position="90"/>
    </location>
    <ligand>
        <name>heme</name>
        <dbReference type="ChEBI" id="CHEBI:30413"/>
    </ligand>
    <ligandPart>
        <name>Fe</name>
        <dbReference type="ChEBI" id="CHEBI:18248"/>
    </ligandPart>
</feature>
<dbReference type="PANTHER" id="PTHR24279">
    <property type="entry name" value="CYTOCHROME P450"/>
    <property type="match status" value="1"/>
</dbReference>
<dbReference type="SUPFAM" id="SSF48264">
    <property type="entry name" value="Cytochrome P450"/>
    <property type="match status" value="1"/>
</dbReference>
<comment type="subcellular location">
    <subcellularLocation>
        <location evidence="4">Endoplasmic reticulum membrane</location>
        <topology evidence="4">Peripheral membrane protein</topology>
    </subcellularLocation>
    <subcellularLocation>
        <location evidence="3">Microsome membrane</location>
        <topology evidence="3">Peripheral membrane protein</topology>
    </subcellularLocation>
</comment>
<dbReference type="EMBL" id="GEBQ01027250">
    <property type="protein sequence ID" value="JAT12727.1"/>
    <property type="molecule type" value="Transcribed_RNA"/>
</dbReference>
<gene>
    <name evidence="13" type="ORF">g.52948</name>
</gene>
<dbReference type="PRINTS" id="PR00465">
    <property type="entry name" value="EP450IV"/>
</dbReference>
<evidence type="ECO:0000256" key="9">
    <source>
        <dbReference type="ARBA" id="ARBA00023004"/>
    </source>
</evidence>
<dbReference type="InterPro" id="IPR036396">
    <property type="entry name" value="Cyt_P450_sf"/>
</dbReference>
<keyword evidence="9 11" id="KW-0408">Iron</keyword>
<dbReference type="GO" id="GO:0004497">
    <property type="term" value="F:monooxygenase activity"/>
    <property type="evidence" value="ECO:0007669"/>
    <property type="project" value="UniProtKB-KW"/>
</dbReference>
<keyword evidence="10 12" id="KW-0503">Monooxygenase</keyword>
<dbReference type="InterPro" id="IPR050479">
    <property type="entry name" value="CYP11_CYP27_families"/>
</dbReference>
<reference evidence="13" key="1">
    <citation type="submission" date="2015-11" db="EMBL/GenBank/DDBJ databases">
        <title>De novo transcriptome assembly of four potential Pierce s Disease insect vectors from Arizona vineyards.</title>
        <authorList>
            <person name="Tassone E.E."/>
        </authorList>
    </citation>
    <scope>NUCLEOTIDE SEQUENCE</scope>
</reference>
<evidence type="ECO:0000256" key="8">
    <source>
        <dbReference type="ARBA" id="ARBA00023002"/>
    </source>
</evidence>
<dbReference type="AlphaFoldDB" id="A0A1B6KMR5"/>
<evidence type="ECO:0000256" key="6">
    <source>
        <dbReference type="ARBA" id="ARBA00022617"/>
    </source>
</evidence>
<dbReference type="Pfam" id="PF00067">
    <property type="entry name" value="p450"/>
    <property type="match status" value="1"/>
</dbReference>
<evidence type="ECO:0000313" key="13">
    <source>
        <dbReference type="EMBL" id="JAT12727.1"/>
    </source>
</evidence>
<evidence type="ECO:0000256" key="7">
    <source>
        <dbReference type="ARBA" id="ARBA00022723"/>
    </source>
</evidence>
<proteinExistence type="inferred from homology"/>
<dbReference type="InterPro" id="IPR017972">
    <property type="entry name" value="Cyt_P450_CS"/>
</dbReference>
<keyword evidence="8 12" id="KW-0560">Oxidoreductase</keyword>
<dbReference type="Gene3D" id="1.10.630.10">
    <property type="entry name" value="Cytochrome P450"/>
    <property type="match status" value="1"/>
</dbReference>
<evidence type="ECO:0000256" key="11">
    <source>
        <dbReference type="PIRSR" id="PIRSR602403-1"/>
    </source>
</evidence>
<name>A0A1B6KMR5_9HEMI</name>
<evidence type="ECO:0008006" key="14">
    <source>
        <dbReference type="Google" id="ProtNLM"/>
    </source>
</evidence>
<dbReference type="InterPro" id="IPR002403">
    <property type="entry name" value="Cyt_P450_E_grp-IV"/>
</dbReference>
<dbReference type="GO" id="GO:0020037">
    <property type="term" value="F:heme binding"/>
    <property type="evidence" value="ECO:0007669"/>
    <property type="project" value="InterPro"/>
</dbReference>
<accession>A0A1B6KMR5</accession>
<dbReference type="GO" id="GO:0005506">
    <property type="term" value="F:iron ion binding"/>
    <property type="evidence" value="ECO:0007669"/>
    <property type="project" value="InterPro"/>
</dbReference>
<dbReference type="GO" id="GO:0016705">
    <property type="term" value="F:oxidoreductase activity, acting on paired donors, with incorporation or reduction of molecular oxygen"/>
    <property type="evidence" value="ECO:0007669"/>
    <property type="project" value="InterPro"/>
</dbReference>
<sequence>MLYLRAVIKETLRMYPVVIGNGRCMTRDSVVAGYQIPKGTQVVFQHYVISNSERYFAEPSKFLPERWLKANREQHHPFASLPFGYGRRMCLGRRFADLEIQTIIAKVIQAFSIEYHHKKLSYSIHPMYMPDGPLRFKMVDRT</sequence>
<dbReference type="InterPro" id="IPR001128">
    <property type="entry name" value="Cyt_P450"/>
</dbReference>
<dbReference type="PANTHER" id="PTHR24279:SF120">
    <property type="entry name" value="CYTOCHROME P450"/>
    <property type="match status" value="1"/>
</dbReference>
<organism evidence="13">
    <name type="scientific">Graphocephala atropunctata</name>
    <dbReference type="NCBI Taxonomy" id="36148"/>
    <lineage>
        <taxon>Eukaryota</taxon>
        <taxon>Metazoa</taxon>
        <taxon>Ecdysozoa</taxon>
        <taxon>Arthropoda</taxon>
        <taxon>Hexapoda</taxon>
        <taxon>Insecta</taxon>
        <taxon>Pterygota</taxon>
        <taxon>Neoptera</taxon>
        <taxon>Paraneoptera</taxon>
        <taxon>Hemiptera</taxon>
        <taxon>Auchenorrhyncha</taxon>
        <taxon>Membracoidea</taxon>
        <taxon>Cicadellidae</taxon>
        <taxon>Cicadellinae</taxon>
        <taxon>Cicadellini</taxon>
        <taxon>Graphocephala</taxon>
    </lineage>
</organism>
<comment type="cofactor">
    <cofactor evidence="1 11">
        <name>heme</name>
        <dbReference type="ChEBI" id="CHEBI:30413"/>
    </cofactor>
</comment>
<dbReference type="GO" id="GO:0005789">
    <property type="term" value="C:endoplasmic reticulum membrane"/>
    <property type="evidence" value="ECO:0007669"/>
    <property type="project" value="UniProtKB-SubCell"/>
</dbReference>
<protein>
    <recommendedName>
        <fullName evidence="14">Cytochrome P450</fullName>
    </recommendedName>
</protein>
<dbReference type="PROSITE" id="PS00086">
    <property type="entry name" value="CYTOCHROME_P450"/>
    <property type="match status" value="1"/>
</dbReference>
<evidence type="ECO:0000256" key="10">
    <source>
        <dbReference type="ARBA" id="ARBA00023033"/>
    </source>
</evidence>